<sequence>MSAKNRPHTPAVAVAPREAAFQDAVVLVREPFVIDRAVAMQAIRYTKELLSGSFAPNTQRESMPSSNPSTSRRRAASGR</sequence>
<feature type="compositionally biased region" description="Polar residues" evidence="1">
    <location>
        <begin position="54"/>
        <end position="70"/>
    </location>
</feature>
<dbReference type="Proteomes" id="UP000309215">
    <property type="component" value="Unassembled WGS sequence"/>
</dbReference>
<organism evidence="2 3">
    <name type="scientific">Polyangium fumosum</name>
    <dbReference type="NCBI Taxonomy" id="889272"/>
    <lineage>
        <taxon>Bacteria</taxon>
        <taxon>Pseudomonadati</taxon>
        <taxon>Myxococcota</taxon>
        <taxon>Polyangia</taxon>
        <taxon>Polyangiales</taxon>
        <taxon>Polyangiaceae</taxon>
        <taxon>Polyangium</taxon>
    </lineage>
</organism>
<evidence type="ECO:0000313" key="3">
    <source>
        <dbReference type="Proteomes" id="UP000309215"/>
    </source>
</evidence>
<dbReference type="RefSeq" id="WP_136927216.1">
    <property type="nucleotide sequence ID" value="NZ_SSMQ01000002.1"/>
</dbReference>
<protein>
    <submittedName>
        <fullName evidence="2">Uncharacterized protein</fullName>
    </submittedName>
</protein>
<comment type="caution">
    <text evidence="2">The sequence shown here is derived from an EMBL/GenBank/DDBJ whole genome shotgun (WGS) entry which is preliminary data.</text>
</comment>
<evidence type="ECO:0000313" key="2">
    <source>
        <dbReference type="EMBL" id="TKD12579.1"/>
    </source>
</evidence>
<proteinExistence type="predicted"/>
<gene>
    <name evidence="2" type="ORF">E8A74_02155</name>
</gene>
<name>A0A4U1JIT6_9BACT</name>
<accession>A0A4U1JIT6</accession>
<evidence type="ECO:0000256" key="1">
    <source>
        <dbReference type="SAM" id="MobiDB-lite"/>
    </source>
</evidence>
<keyword evidence="3" id="KW-1185">Reference proteome</keyword>
<dbReference type="OrthoDB" id="9937240at2"/>
<reference evidence="2 3" key="1">
    <citation type="submission" date="2019-04" db="EMBL/GenBank/DDBJ databases">
        <authorList>
            <person name="Li Y."/>
            <person name="Wang J."/>
        </authorList>
    </citation>
    <scope>NUCLEOTIDE SEQUENCE [LARGE SCALE GENOMIC DNA]</scope>
    <source>
        <strain evidence="2 3">DSM 14668</strain>
    </source>
</reference>
<dbReference type="EMBL" id="SSMQ01000002">
    <property type="protein sequence ID" value="TKD12579.1"/>
    <property type="molecule type" value="Genomic_DNA"/>
</dbReference>
<dbReference type="AlphaFoldDB" id="A0A4U1JIT6"/>
<feature type="region of interest" description="Disordered" evidence="1">
    <location>
        <begin position="51"/>
        <end position="79"/>
    </location>
</feature>